<proteinExistence type="predicted"/>
<dbReference type="EMBL" id="BMAO01032235">
    <property type="protein sequence ID" value="GFQ80701.1"/>
    <property type="molecule type" value="Genomic_DNA"/>
</dbReference>
<dbReference type="AlphaFoldDB" id="A0A8X6KQT7"/>
<keyword evidence="3" id="KW-1185">Reference proteome</keyword>
<feature type="signal peptide" evidence="1">
    <location>
        <begin position="1"/>
        <end position="21"/>
    </location>
</feature>
<gene>
    <name evidence="2" type="primary">NCL1_47421</name>
    <name evidence="2" type="ORF">TNCT_103931</name>
</gene>
<reference evidence="2" key="1">
    <citation type="submission" date="2020-07" db="EMBL/GenBank/DDBJ databases">
        <title>Multicomponent nature underlies the extraordinary mechanical properties of spider dragline silk.</title>
        <authorList>
            <person name="Kono N."/>
            <person name="Nakamura H."/>
            <person name="Mori M."/>
            <person name="Yoshida Y."/>
            <person name="Ohtoshi R."/>
            <person name="Malay A.D."/>
            <person name="Moran D.A.P."/>
            <person name="Tomita M."/>
            <person name="Numata K."/>
            <person name="Arakawa K."/>
        </authorList>
    </citation>
    <scope>NUCLEOTIDE SEQUENCE</scope>
</reference>
<evidence type="ECO:0000313" key="3">
    <source>
        <dbReference type="Proteomes" id="UP000887116"/>
    </source>
</evidence>
<keyword evidence="1" id="KW-0732">Signal</keyword>
<protein>
    <submittedName>
        <fullName evidence="2">Uncharacterized protein</fullName>
    </submittedName>
</protein>
<dbReference type="Proteomes" id="UP000887116">
    <property type="component" value="Unassembled WGS sequence"/>
</dbReference>
<evidence type="ECO:0000313" key="2">
    <source>
        <dbReference type="EMBL" id="GFQ80701.1"/>
    </source>
</evidence>
<sequence length="143" mass="16177">MIRLSVQILVLSVIAVSSVTALKGYSDEFLNFNVKTDICVSSSGDQDRCDSLLACEKVFPKPLDDTFRSCIRDTYPSGDLNKCNKTSNLYGTSEQFQSLLQCFLNKFPAKSTLSDDEKKEFKKYKKCIHKVGKKCFKERGFKS</sequence>
<name>A0A8X6KQT7_TRICU</name>
<feature type="chain" id="PRO_5036500958" evidence="1">
    <location>
        <begin position="22"/>
        <end position="143"/>
    </location>
</feature>
<comment type="caution">
    <text evidence="2">The sequence shown here is derived from an EMBL/GenBank/DDBJ whole genome shotgun (WGS) entry which is preliminary data.</text>
</comment>
<evidence type="ECO:0000256" key="1">
    <source>
        <dbReference type="SAM" id="SignalP"/>
    </source>
</evidence>
<organism evidence="2 3">
    <name type="scientific">Trichonephila clavata</name>
    <name type="common">Joro spider</name>
    <name type="synonym">Nephila clavata</name>
    <dbReference type="NCBI Taxonomy" id="2740835"/>
    <lineage>
        <taxon>Eukaryota</taxon>
        <taxon>Metazoa</taxon>
        <taxon>Ecdysozoa</taxon>
        <taxon>Arthropoda</taxon>
        <taxon>Chelicerata</taxon>
        <taxon>Arachnida</taxon>
        <taxon>Araneae</taxon>
        <taxon>Araneomorphae</taxon>
        <taxon>Entelegynae</taxon>
        <taxon>Araneoidea</taxon>
        <taxon>Nephilidae</taxon>
        <taxon>Trichonephila</taxon>
    </lineage>
</organism>
<accession>A0A8X6KQT7</accession>